<dbReference type="GO" id="GO:0051537">
    <property type="term" value="F:2 iron, 2 sulfur cluster binding"/>
    <property type="evidence" value="ECO:0007669"/>
    <property type="project" value="UniProtKB-KW"/>
</dbReference>
<dbReference type="InterPro" id="IPR036884">
    <property type="entry name" value="2Fe-2S-bd_dom_sf"/>
</dbReference>
<dbReference type="PANTHER" id="PTHR44379">
    <property type="entry name" value="OXIDOREDUCTASE WITH IRON-SULFUR SUBUNIT"/>
    <property type="match status" value="1"/>
</dbReference>
<dbReference type="InterPro" id="IPR036010">
    <property type="entry name" value="2Fe-2S_ferredoxin-like_sf"/>
</dbReference>
<keyword evidence="3" id="KW-0560">Oxidoreductase</keyword>
<dbReference type="PROSITE" id="PS51085">
    <property type="entry name" value="2FE2S_FER_2"/>
    <property type="match status" value="1"/>
</dbReference>
<gene>
    <name evidence="7" type="ORF">ATL39_2638</name>
</gene>
<keyword evidence="5" id="KW-0411">Iron-sulfur</keyword>
<dbReference type="InterPro" id="IPR006058">
    <property type="entry name" value="2Fe2S_fd_BS"/>
</dbReference>
<dbReference type="FunFam" id="1.10.150.120:FF:000003">
    <property type="entry name" value="Carbon monoxide dehydrogenase, small subunit"/>
    <property type="match status" value="1"/>
</dbReference>
<dbReference type="GO" id="GO:0046872">
    <property type="term" value="F:metal ion binding"/>
    <property type="evidence" value="ECO:0007669"/>
    <property type="project" value="UniProtKB-KW"/>
</dbReference>
<comment type="caution">
    <text evidence="7">The sequence shown here is derived from an EMBL/GenBank/DDBJ whole genome shotgun (WGS) entry which is preliminary data.</text>
</comment>
<dbReference type="SUPFAM" id="SSF54292">
    <property type="entry name" value="2Fe-2S ferredoxin-like"/>
    <property type="match status" value="1"/>
</dbReference>
<dbReference type="SUPFAM" id="SSF47741">
    <property type="entry name" value="CO dehydrogenase ISP C-domain like"/>
    <property type="match status" value="1"/>
</dbReference>
<dbReference type="EMBL" id="RAPK01000010">
    <property type="protein sequence ID" value="RKD71242.1"/>
    <property type="molecule type" value="Genomic_DNA"/>
</dbReference>
<protein>
    <submittedName>
        <fullName evidence="7">Xanthine dehydrogenase molybdenum-binding subunit/carbon-monoxide dehydrogenase small subunit</fullName>
    </submittedName>
</protein>
<evidence type="ECO:0000256" key="3">
    <source>
        <dbReference type="ARBA" id="ARBA00023002"/>
    </source>
</evidence>
<evidence type="ECO:0000313" key="7">
    <source>
        <dbReference type="EMBL" id="RKD71242.1"/>
    </source>
</evidence>
<name>A0A419UZX6_9BACL</name>
<dbReference type="GO" id="GO:0016491">
    <property type="term" value="F:oxidoreductase activity"/>
    <property type="evidence" value="ECO:0007669"/>
    <property type="project" value="UniProtKB-KW"/>
</dbReference>
<dbReference type="InterPro" id="IPR012675">
    <property type="entry name" value="Beta-grasp_dom_sf"/>
</dbReference>
<keyword evidence="2" id="KW-0479">Metal-binding</keyword>
<dbReference type="AlphaFoldDB" id="A0A419UZX6"/>
<accession>A0A419UZX6</accession>
<keyword evidence="1" id="KW-0001">2Fe-2S</keyword>
<proteinExistence type="predicted"/>
<evidence type="ECO:0000256" key="1">
    <source>
        <dbReference type="ARBA" id="ARBA00022714"/>
    </source>
</evidence>
<dbReference type="InterPro" id="IPR002888">
    <property type="entry name" value="2Fe-2S-bd"/>
</dbReference>
<evidence type="ECO:0000256" key="5">
    <source>
        <dbReference type="ARBA" id="ARBA00023014"/>
    </source>
</evidence>
<dbReference type="Gene3D" id="1.10.150.120">
    <property type="entry name" value="[2Fe-2S]-binding domain"/>
    <property type="match status" value="1"/>
</dbReference>
<dbReference type="Pfam" id="PF00111">
    <property type="entry name" value="Fer2"/>
    <property type="match status" value="1"/>
</dbReference>
<sequence>MKPGYNSTVKKDVHFQVNNQQVSYSGNPSARMADVLREDLQQTGTKISCGVGRCGACSILVDGELMNACLLMPCQVEGSSITTIEGIGSKEAMDPIQEAFLTEGGFQCGYCTPGMIVAAKALLNQNSDPSITDIQEALAGNLCRCTGYASIIRAVRKAAEVLNVQAANEKS</sequence>
<feature type="domain" description="2Fe-2S ferredoxin-type" evidence="6">
    <location>
        <begin position="11"/>
        <end position="87"/>
    </location>
</feature>
<dbReference type="InterPro" id="IPR001041">
    <property type="entry name" value="2Fe-2S_ferredoxin-type"/>
</dbReference>
<dbReference type="PROSITE" id="PS00197">
    <property type="entry name" value="2FE2S_FER_1"/>
    <property type="match status" value="1"/>
</dbReference>
<dbReference type="OrthoDB" id="9796880at2"/>
<keyword evidence="4" id="KW-0408">Iron</keyword>
<dbReference type="Proteomes" id="UP000285120">
    <property type="component" value="Unassembled WGS sequence"/>
</dbReference>
<evidence type="ECO:0000256" key="4">
    <source>
        <dbReference type="ARBA" id="ARBA00023004"/>
    </source>
</evidence>
<dbReference type="InterPro" id="IPR051452">
    <property type="entry name" value="Diverse_Oxidoreductases"/>
</dbReference>
<organism evidence="7 8">
    <name type="scientific">Sinobaca qinghaiensis</name>
    <dbReference type="NCBI Taxonomy" id="342944"/>
    <lineage>
        <taxon>Bacteria</taxon>
        <taxon>Bacillati</taxon>
        <taxon>Bacillota</taxon>
        <taxon>Bacilli</taxon>
        <taxon>Bacillales</taxon>
        <taxon>Sporolactobacillaceae</taxon>
        <taxon>Sinobaca</taxon>
    </lineage>
</organism>
<dbReference type="Pfam" id="PF01799">
    <property type="entry name" value="Fer2_2"/>
    <property type="match status" value="1"/>
</dbReference>
<evidence type="ECO:0000259" key="6">
    <source>
        <dbReference type="PROSITE" id="PS51085"/>
    </source>
</evidence>
<keyword evidence="8" id="KW-1185">Reference proteome</keyword>
<dbReference type="PANTHER" id="PTHR44379:SF7">
    <property type="entry name" value="XANTHINE DEHYDROGENASE SUBUNIT E-RELATED"/>
    <property type="match status" value="1"/>
</dbReference>
<dbReference type="Gene3D" id="3.10.20.30">
    <property type="match status" value="1"/>
</dbReference>
<evidence type="ECO:0000256" key="2">
    <source>
        <dbReference type="ARBA" id="ARBA00022723"/>
    </source>
</evidence>
<evidence type="ECO:0000313" key="8">
    <source>
        <dbReference type="Proteomes" id="UP000285120"/>
    </source>
</evidence>
<reference evidence="7 8" key="1">
    <citation type="submission" date="2018-09" db="EMBL/GenBank/DDBJ databases">
        <title>Genomic Encyclopedia of Archaeal and Bacterial Type Strains, Phase II (KMG-II): from individual species to whole genera.</title>
        <authorList>
            <person name="Goeker M."/>
        </authorList>
    </citation>
    <scope>NUCLEOTIDE SEQUENCE [LARGE SCALE GENOMIC DNA]</scope>
    <source>
        <strain evidence="7 8">DSM 17008</strain>
    </source>
</reference>